<dbReference type="GeneID" id="120269068"/>
<dbReference type="PANTHER" id="PTHR33674">
    <property type="entry name" value="METHIONINE-S-OXIDE REDUCTASE"/>
    <property type="match status" value="1"/>
</dbReference>
<keyword evidence="1" id="KW-1185">Reference proteome</keyword>
<evidence type="ECO:0000313" key="2">
    <source>
        <dbReference type="RefSeq" id="XP_039132289.1"/>
    </source>
</evidence>
<dbReference type="AlphaFoldDB" id="A0AB40BXV8"/>
<dbReference type="PANTHER" id="PTHR33674:SF8">
    <property type="entry name" value="OS01G0833400 PROTEIN"/>
    <property type="match status" value="1"/>
</dbReference>
<dbReference type="InterPro" id="IPR045282">
    <property type="entry name" value="At4g08330-like"/>
</dbReference>
<dbReference type="Proteomes" id="UP001515500">
    <property type="component" value="Chromosome 9"/>
</dbReference>
<protein>
    <submittedName>
        <fullName evidence="2">Uncharacterized protein At4g08330, chloroplastic-like</fullName>
    </submittedName>
</protein>
<accession>A0AB40BXV8</accession>
<name>A0AB40BXV8_DIOCR</name>
<feature type="non-terminal residue" evidence="2">
    <location>
        <position position="1"/>
    </location>
</feature>
<organism evidence="1 2">
    <name type="scientific">Dioscorea cayennensis subsp. rotundata</name>
    <name type="common">White Guinea yam</name>
    <name type="synonym">Dioscorea rotundata</name>
    <dbReference type="NCBI Taxonomy" id="55577"/>
    <lineage>
        <taxon>Eukaryota</taxon>
        <taxon>Viridiplantae</taxon>
        <taxon>Streptophyta</taxon>
        <taxon>Embryophyta</taxon>
        <taxon>Tracheophyta</taxon>
        <taxon>Spermatophyta</taxon>
        <taxon>Magnoliopsida</taxon>
        <taxon>Liliopsida</taxon>
        <taxon>Dioscoreales</taxon>
        <taxon>Dioscoreaceae</taxon>
        <taxon>Dioscorea</taxon>
    </lineage>
</organism>
<dbReference type="Pfam" id="PF24046">
    <property type="entry name" value="At4g08330"/>
    <property type="match status" value="1"/>
</dbReference>
<evidence type="ECO:0000313" key="1">
    <source>
        <dbReference type="Proteomes" id="UP001515500"/>
    </source>
</evidence>
<dbReference type="RefSeq" id="XP_039132289.1">
    <property type="nucleotide sequence ID" value="XM_039276355.1"/>
</dbReference>
<sequence>FLLRNTTNIGSKYGKTIKKGVIPFSSIDESRFSVKDELRCFPFFTAKNSRGILRRRTKLLCRKCGAIIGIAYNIASSQVTSDITLSSSSSNEVRKKYSIRISALQPSSSDESGCLI</sequence>
<gene>
    <name evidence="2" type="primary">LOC120269068</name>
</gene>
<reference evidence="2" key="1">
    <citation type="submission" date="2025-08" db="UniProtKB">
        <authorList>
            <consortium name="RefSeq"/>
        </authorList>
    </citation>
    <scope>IDENTIFICATION</scope>
</reference>
<proteinExistence type="predicted"/>